<evidence type="ECO:0000313" key="1">
    <source>
        <dbReference type="EMBL" id="WRP18268.1"/>
    </source>
</evidence>
<dbReference type="InterPro" id="IPR036412">
    <property type="entry name" value="HAD-like_sf"/>
</dbReference>
<dbReference type="InterPro" id="IPR023214">
    <property type="entry name" value="HAD_sf"/>
</dbReference>
<sequence length="232" mass="25288">MRGLVLFDLDGTLVNSGGAGRRAIQRAWGEVFGQEVALDPGWTAGRTDPAIFREMARVGGIEPRRWEAERARLVDRYLAYLCEEVASRPGRVLPGVLELLRRGQQEARWALALATGNLERGARLKLSPFDLNRYFPVGGFGSDSEVRHELLQVAVRRAQEHFGEAMAPVVVGDTPLDVEAAHRAGMAAVAVATGPYGMDDLARAGAEAVLPSLEDTERALHAVAAWMLRGRH</sequence>
<dbReference type="InterPro" id="IPR050155">
    <property type="entry name" value="HAD-like_hydrolase_sf"/>
</dbReference>
<dbReference type="Proteomes" id="UP001332192">
    <property type="component" value="Chromosome"/>
</dbReference>
<dbReference type="GO" id="GO:0016787">
    <property type="term" value="F:hydrolase activity"/>
    <property type="evidence" value="ECO:0007669"/>
    <property type="project" value="UniProtKB-KW"/>
</dbReference>
<keyword evidence="2" id="KW-1185">Reference proteome</keyword>
<accession>A0ABZ1C1W2</accession>
<dbReference type="Gene3D" id="1.10.150.240">
    <property type="entry name" value="Putative phosphatase, domain 2"/>
    <property type="match status" value="1"/>
</dbReference>
<dbReference type="PANTHER" id="PTHR43434">
    <property type="entry name" value="PHOSPHOGLYCOLATE PHOSPHATASE"/>
    <property type="match status" value="1"/>
</dbReference>
<dbReference type="EMBL" id="CP141615">
    <property type="protein sequence ID" value="WRP18268.1"/>
    <property type="molecule type" value="Genomic_DNA"/>
</dbReference>
<dbReference type="Pfam" id="PF00702">
    <property type="entry name" value="Hydrolase"/>
    <property type="match status" value="1"/>
</dbReference>
<dbReference type="PANTHER" id="PTHR43434:SF1">
    <property type="entry name" value="PHOSPHOGLYCOLATE PHOSPHATASE"/>
    <property type="match status" value="1"/>
</dbReference>
<evidence type="ECO:0000313" key="2">
    <source>
        <dbReference type="Proteomes" id="UP001332192"/>
    </source>
</evidence>
<reference evidence="1 2" key="1">
    <citation type="journal article" date="2024" name="Front. Microbiol.">
        <title>Novel thermophilic genera Geochorda gen. nov. and Carboxydochorda gen. nov. from the deep terrestrial subsurface reveal the ecophysiological diversity in the class Limnochordia.</title>
        <authorList>
            <person name="Karnachuk O.V."/>
            <person name="Lukina A.P."/>
            <person name="Avakyan M.R."/>
            <person name="Kadnikov V.V."/>
            <person name="Begmatov S."/>
            <person name="Beletsky A.V."/>
            <person name="Vlasova K.G."/>
            <person name="Novikov A.A."/>
            <person name="Shcherbakova V.A."/>
            <person name="Mardanov A.V."/>
            <person name="Ravin N.V."/>
        </authorList>
    </citation>
    <scope>NUCLEOTIDE SEQUENCE [LARGE SCALE GENOMIC DNA]</scope>
    <source>
        <strain evidence="1 2">L945</strain>
    </source>
</reference>
<dbReference type="SUPFAM" id="SSF56784">
    <property type="entry name" value="HAD-like"/>
    <property type="match status" value="1"/>
</dbReference>
<dbReference type="Gene3D" id="3.40.50.1000">
    <property type="entry name" value="HAD superfamily/HAD-like"/>
    <property type="match status" value="1"/>
</dbReference>
<proteinExistence type="predicted"/>
<dbReference type="InterPro" id="IPR023198">
    <property type="entry name" value="PGP-like_dom2"/>
</dbReference>
<dbReference type="RefSeq" id="WP_324717539.1">
    <property type="nucleotide sequence ID" value="NZ_CP141615.1"/>
</dbReference>
<dbReference type="PROSITE" id="PS01228">
    <property type="entry name" value="COF_1"/>
    <property type="match status" value="1"/>
</dbReference>
<name>A0ABZ1C1W2_9FIRM</name>
<organism evidence="1 2">
    <name type="scientific">Carboxydichorda subterranea</name>
    <dbReference type="NCBI Taxonomy" id="3109565"/>
    <lineage>
        <taxon>Bacteria</taxon>
        <taxon>Bacillati</taxon>
        <taxon>Bacillota</taxon>
        <taxon>Limnochordia</taxon>
        <taxon>Limnochordales</taxon>
        <taxon>Geochordaceae</taxon>
        <taxon>Carboxydichorda</taxon>
    </lineage>
</organism>
<keyword evidence="1" id="KW-0378">Hydrolase</keyword>
<gene>
    <name evidence="1" type="ORF">U7230_04475</name>
</gene>
<protein>
    <submittedName>
        <fullName evidence="1">HAD family hydrolase</fullName>
    </submittedName>
</protein>